<dbReference type="InterPro" id="IPR014036">
    <property type="entry name" value="DeoR-like_C"/>
</dbReference>
<dbReference type="Pfam" id="PF08220">
    <property type="entry name" value="HTH_DeoR"/>
    <property type="match status" value="1"/>
</dbReference>
<keyword evidence="2" id="KW-0804">Transcription</keyword>
<dbReference type="OrthoDB" id="9797223at2"/>
<dbReference type="AlphaFoldDB" id="A0A1B1YBX8"/>
<dbReference type="InterPro" id="IPR001034">
    <property type="entry name" value="DeoR_HTH"/>
</dbReference>
<reference evidence="4 5" key="1">
    <citation type="submission" date="2016-02" db="EMBL/GenBank/DDBJ databases">
        <title>Comparison of Clostridium stercorarium subspecies using comparative genomics and transcriptomics.</title>
        <authorList>
            <person name="Schellenberg J."/>
            <person name="Thallinger G."/>
            <person name="Levin D.B."/>
            <person name="Zhang X."/>
            <person name="Alvare G."/>
            <person name="Fristensky B."/>
            <person name="Sparling R."/>
        </authorList>
    </citation>
    <scope>NUCLEOTIDE SEQUENCE [LARGE SCALE GENOMIC DNA]</scope>
    <source>
        <strain evidence="4 5">DSM 2910</strain>
    </source>
</reference>
<dbReference type="Pfam" id="PF00455">
    <property type="entry name" value="DeoRC"/>
    <property type="match status" value="1"/>
</dbReference>
<dbReference type="Gene3D" id="1.10.10.10">
    <property type="entry name" value="Winged helix-like DNA-binding domain superfamily/Winged helix DNA-binding domain"/>
    <property type="match status" value="1"/>
</dbReference>
<dbReference type="InterPro" id="IPR036390">
    <property type="entry name" value="WH_DNA-bd_sf"/>
</dbReference>
<keyword evidence="1" id="KW-0805">Transcription regulation</keyword>
<sequence>MYNERQEKILSILNEKGEVQVSELKEIFPQVSAMTIRRDLAYLESKGMLIRTHGGAVNIKKLTSIYGEEDAYSLRAAENVEEKMLIAEKAVKFLDSGRSIYLDAGSTIMYFSRLIPDDNFSIVTSGIITALELTKKKKITIYHTGGQLNNNTLSSAGPTALAMLDMINIDIAFMAASGFTFENGFTVSNFFECELKKTVIKKAKKVIMLIDSSKFNKVMAFTFAHLSDLDVLISDDKIPDYIVKKAEEAGVTVL</sequence>
<proteinExistence type="predicted"/>
<dbReference type="Proteomes" id="UP000092971">
    <property type="component" value="Chromosome"/>
</dbReference>
<dbReference type="InterPro" id="IPR050313">
    <property type="entry name" value="Carb_Metab_HTH_regulators"/>
</dbReference>
<name>A0A1B1YBX8_THEST</name>
<evidence type="ECO:0000313" key="5">
    <source>
        <dbReference type="Proteomes" id="UP000092971"/>
    </source>
</evidence>
<dbReference type="SUPFAM" id="SSF46785">
    <property type="entry name" value="Winged helix' DNA-binding domain"/>
    <property type="match status" value="1"/>
</dbReference>
<dbReference type="Gene3D" id="3.40.50.1360">
    <property type="match status" value="1"/>
</dbReference>
<dbReference type="RefSeq" id="WP_015358551.1">
    <property type="nucleotide sequence ID" value="NZ_CP014672.1"/>
</dbReference>
<dbReference type="SMART" id="SM00420">
    <property type="entry name" value="HTH_DEOR"/>
    <property type="match status" value="1"/>
</dbReference>
<dbReference type="PANTHER" id="PTHR30363:SF44">
    <property type="entry name" value="AGA OPERON TRANSCRIPTIONAL REPRESSOR-RELATED"/>
    <property type="match status" value="1"/>
</dbReference>
<dbReference type="InterPro" id="IPR036388">
    <property type="entry name" value="WH-like_DNA-bd_sf"/>
</dbReference>
<protein>
    <submittedName>
        <fullName evidence="4">DeoR family transcriptional regulator</fullName>
    </submittedName>
</protein>
<dbReference type="PROSITE" id="PS51000">
    <property type="entry name" value="HTH_DEOR_2"/>
    <property type="match status" value="1"/>
</dbReference>
<evidence type="ECO:0000259" key="3">
    <source>
        <dbReference type="PROSITE" id="PS51000"/>
    </source>
</evidence>
<evidence type="ECO:0000256" key="1">
    <source>
        <dbReference type="ARBA" id="ARBA00023015"/>
    </source>
</evidence>
<dbReference type="SMART" id="SM01134">
    <property type="entry name" value="DeoRC"/>
    <property type="match status" value="1"/>
</dbReference>
<organism evidence="4 5">
    <name type="scientific">Thermoclostridium stercorarium subsp. thermolacticum DSM 2910</name>
    <dbReference type="NCBI Taxonomy" id="1121336"/>
    <lineage>
        <taxon>Bacteria</taxon>
        <taxon>Bacillati</taxon>
        <taxon>Bacillota</taxon>
        <taxon>Clostridia</taxon>
        <taxon>Eubacteriales</taxon>
        <taxon>Oscillospiraceae</taxon>
        <taxon>Thermoclostridium</taxon>
    </lineage>
</organism>
<dbReference type="SUPFAM" id="SSF100950">
    <property type="entry name" value="NagB/RpiA/CoA transferase-like"/>
    <property type="match status" value="1"/>
</dbReference>
<accession>A0A1B1YBX8</accession>
<evidence type="ECO:0000313" key="4">
    <source>
        <dbReference type="EMBL" id="ANW98272.1"/>
    </source>
</evidence>
<dbReference type="PANTHER" id="PTHR30363">
    <property type="entry name" value="HTH-TYPE TRANSCRIPTIONAL REGULATOR SRLR-RELATED"/>
    <property type="match status" value="1"/>
</dbReference>
<feature type="domain" description="HTH deoR-type" evidence="3">
    <location>
        <begin position="2"/>
        <end position="58"/>
    </location>
</feature>
<dbReference type="InterPro" id="IPR037171">
    <property type="entry name" value="NagB/RpiA_transferase-like"/>
</dbReference>
<evidence type="ECO:0000256" key="2">
    <source>
        <dbReference type="ARBA" id="ARBA00023163"/>
    </source>
</evidence>
<dbReference type="GO" id="GO:0003700">
    <property type="term" value="F:DNA-binding transcription factor activity"/>
    <property type="evidence" value="ECO:0007669"/>
    <property type="project" value="InterPro"/>
</dbReference>
<gene>
    <name evidence="4" type="ORF">CSTERTH_04085</name>
</gene>
<dbReference type="EMBL" id="CP014672">
    <property type="protein sequence ID" value="ANW98272.1"/>
    <property type="molecule type" value="Genomic_DNA"/>
</dbReference>